<dbReference type="HOGENOM" id="CLU_106241_0_0_0"/>
<proteinExistence type="predicted"/>
<dbReference type="InterPro" id="IPR036249">
    <property type="entry name" value="Thioredoxin-like_sf"/>
</dbReference>
<evidence type="ECO:0000259" key="1">
    <source>
        <dbReference type="Pfam" id="PF00578"/>
    </source>
</evidence>
<feature type="domain" description="Alkyl hydroperoxide reductase subunit C/ Thiol specific antioxidant" evidence="1">
    <location>
        <begin position="67"/>
        <end position="179"/>
    </location>
</feature>
<gene>
    <name evidence="2" type="ordered locus">Isop_0128</name>
</gene>
<dbReference type="STRING" id="575540.Isop_0128"/>
<dbReference type="OrthoDB" id="281792at2"/>
<sequence>MKQHILIGLVFLVGIGGSVYIYATRDAARKNAALLQARAHVAKQIEVGSHRVTQEMERKAREVARTAAAELSAVADDGVVMTLADVTEQGTKPAVLIFIKDKCPCSAAAEPYYAQLHRAYGHALNFVGVIDGDLDVARQWRSFHDTPYPILCDPDLAIVRNYHVTNSAYVALITPQGIIETLWPGFSDDLLQEMGRTFAAKAGIDPVPLVFQDAPAQPYAGCPFFLD</sequence>
<protein>
    <submittedName>
        <fullName evidence="2">Alkyl hydroperoxide reductase/ Thiol specific antioxidant/ Mal allergen</fullName>
    </submittedName>
</protein>
<dbReference type="AlphaFoldDB" id="E8R630"/>
<accession>E8R630</accession>
<dbReference type="KEGG" id="ipa:Isop_0128"/>
<keyword evidence="3" id="KW-1185">Reference proteome</keyword>
<reference evidence="2 3" key="2">
    <citation type="journal article" date="2011" name="Stand. Genomic Sci.">
        <title>Complete genome sequence of Isosphaera pallida type strain (IS1B).</title>
        <authorList>
            <consortium name="US DOE Joint Genome Institute (JGI-PGF)"/>
            <person name="Goker M."/>
            <person name="Cleland D."/>
            <person name="Saunders E."/>
            <person name="Lapidus A."/>
            <person name="Nolan M."/>
            <person name="Lucas S."/>
            <person name="Hammon N."/>
            <person name="Deshpande S."/>
            <person name="Cheng J.F."/>
            <person name="Tapia R."/>
            <person name="Han C."/>
            <person name="Goodwin L."/>
            <person name="Pitluck S."/>
            <person name="Liolios K."/>
            <person name="Pagani I."/>
            <person name="Ivanova N."/>
            <person name="Mavromatis K."/>
            <person name="Pati A."/>
            <person name="Chen A."/>
            <person name="Palaniappan K."/>
            <person name="Land M."/>
            <person name="Hauser L."/>
            <person name="Chang Y.J."/>
            <person name="Jeffries C.D."/>
            <person name="Detter J.C."/>
            <person name="Beck B."/>
            <person name="Woyke T."/>
            <person name="Bristow J."/>
            <person name="Eisen J.A."/>
            <person name="Markowitz V."/>
            <person name="Hugenholtz P."/>
            <person name="Kyrpides N.C."/>
            <person name="Klenk H.P."/>
        </authorList>
    </citation>
    <scope>NUCLEOTIDE SEQUENCE [LARGE SCALE GENOMIC DNA]</scope>
    <source>
        <strain evidence="3">ATCC 43644 / DSM 9630 / IS1B</strain>
    </source>
</reference>
<dbReference type="RefSeq" id="WP_013563014.1">
    <property type="nucleotide sequence ID" value="NC_014962.1"/>
</dbReference>
<dbReference type="eggNOG" id="COG1225">
    <property type="taxonomic scope" value="Bacteria"/>
</dbReference>
<dbReference type="SUPFAM" id="SSF52833">
    <property type="entry name" value="Thioredoxin-like"/>
    <property type="match status" value="1"/>
</dbReference>
<dbReference type="Gene3D" id="3.40.30.10">
    <property type="entry name" value="Glutaredoxin"/>
    <property type="match status" value="1"/>
</dbReference>
<evidence type="ECO:0000313" key="3">
    <source>
        <dbReference type="Proteomes" id="UP000008631"/>
    </source>
</evidence>
<reference key="1">
    <citation type="submission" date="2010-11" db="EMBL/GenBank/DDBJ databases">
        <title>The complete sequence of chromosome of Isophaera pallida ATCC 43644.</title>
        <authorList>
            <consortium name="US DOE Joint Genome Institute (JGI-PGF)"/>
            <person name="Lucas S."/>
            <person name="Copeland A."/>
            <person name="Lapidus A."/>
            <person name="Bruce D."/>
            <person name="Goodwin L."/>
            <person name="Pitluck S."/>
            <person name="Kyrpides N."/>
            <person name="Mavromatis K."/>
            <person name="Pagani I."/>
            <person name="Ivanova N."/>
            <person name="Saunders E."/>
            <person name="Brettin T."/>
            <person name="Detter J.C."/>
            <person name="Han C."/>
            <person name="Tapia R."/>
            <person name="Land M."/>
            <person name="Hauser L."/>
            <person name="Markowitz V."/>
            <person name="Cheng J.-F."/>
            <person name="Hugenholtz P."/>
            <person name="Woyke T."/>
            <person name="Wu D."/>
            <person name="Eisen J.A."/>
        </authorList>
    </citation>
    <scope>NUCLEOTIDE SEQUENCE</scope>
    <source>
        <strain>ATCC 43644</strain>
    </source>
</reference>
<dbReference type="GO" id="GO:0016491">
    <property type="term" value="F:oxidoreductase activity"/>
    <property type="evidence" value="ECO:0007669"/>
    <property type="project" value="InterPro"/>
</dbReference>
<dbReference type="Proteomes" id="UP000008631">
    <property type="component" value="Chromosome"/>
</dbReference>
<dbReference type="Pfam" id="PF00578">
    <property type="entry name" value="AhpC-TSA"/>
    <property type="match status" value="1"/>
</dbReference>
<evidence type="ECO:0000313" key="2">
    <source>
        <dbReference type="EMBL" id="ADV60725.1"/>
    </source>
</evidence>
<dbReference type="InterPro" id="IPR000866">
    <property type="entry name" value="AhpC/TSA"/>
</dbReference>
<dbReference type="GO" id="GO:0016209">
    <property type="term" value="F:antioxidant activity"/>
    <property type="evidence" value="ECO:0007669"/>
    <property type="project" value="InterPro"/>
</dbReference>
<dbReference type="InParanoid" id="E8R630"/>
<organism evidence="2 3">
    <name type="scientific">Isosphaera pallida (strain ATCC 43644 / DSM 9630 / IS1B)</name>
    <dbReference type="NCBI Taxonomy" id="575540"/>
    <lineage>
        <taxon>Bacteria</taxon>
        <taxon>Pseudomonadati</taxon>
        <taxon>Planctomycetota</taxon>
        <taxon>Planctomycetia</taxon>
        <taxon>Isosphaerales</taxon>
        <taxon>Isosphaeraceae</taxon>
        <taxon>Isosphaera</taxon>
    </lineage>
</organism>
<dbReference type="EMBL" id="CP002353">
    <property type="protein sequence ID" value="ADV60725.1"/>
    <property type="molecule type" value="Genomic_DNA"/>
</dbReference>
<name>E8R630_ISOPI</name>